<dbReference type="HAMAP" id="MF_00120">
    <property type="entry name" value="GatA"/>
    <property type="match status" value="1"/>
</dbReference>
<proteinExistence type="inferred from homology"/>
<evidence type="ECO:0000256" key="4">
    <source>
        <dbReference type="ARBA" id="ARBA00022741"/>
    </source>
</evidence>
<evidence type="ECO:0000313" key="11">
    <source>
        <dbReference type="Proteomes" id="UP000789572"/>
    </source>
</evidence>
<comment type="caution">
    <text evidence="10">The sequence shown here is derived from an EMBL/GenBank/DDBJ whole genome shotgun (WGS) entry which is preliminary data.</text>
</comment>
<dbReference type="Gene3D" id="3.90.1300.10">
    <property type="entry name" value="Amidase signature (AS) domain"/>
    <property type="match status" value="1"/>
</dbReference>
<dbReference type="Pfam" id="PF01425">
    <property type="entry name" value="Amidase"/>
    <property type="match status" value="2"/>
</dbReference>
<dbReference type="GO" id="GO:0005739">
    <property type="term" value="C:mitochondrion"/>
    <property type="evidence" value="ECO:0007669"/>
    <property type="project" value="TreeGrafter"/>
</dbReference>
<evidence type="ECO:0000259" key="9">
    <source>
        <dbReference type="Pfam" id="PF01425"/>
    </source>
</evidence>
<evidence type="ECO:0000256" key="3">
    <source>
        <dbReference type="ARBA" id="ARBA00022598"/>
    </source>
</evidence>
<dbReference type="EMBL" id="CAJVPJ010000202">
    <property type="protein sequence ID" value="CAG8494385.1"/>
    <property type="molecule type" value="Genomic_DNA"/>
</dbReference>
<feature type="non-terminal residue" evidence="10">
    <location>
        <position position="1"/>
    </location>
</feature>
<dbReference type="GO" id="GO:0050567">
    <property type="term" value="F:glutaminyl-tRNA synthase (glutamine-hydrolyzing) activity"/>
    <property type="evidence" value="ECO:0007669"/>
    <property type="project" value="UniProtKB-EC"/>
</dbReference>
<name>A0A9N8WMS0_9GLOM</name>
<comment type="catalytic activity">
    <reaction evidence="7">
        <text>L-glutamyl-tRNA(Gln) + L-glutamine + ATP + H2O = L-glutaminyl-tRNA(Gln) + L-glutamate + ADP + phosphate + H(+)</text>
        <dbReference type="Rhea" id="RHEA:17521"/>
        <dbReference type="Rhea" id="RHEA-COMP:9681"/>
        <dbReference type="Rhea" id="RHEA-COMP:9684"/>
        <dbReference type="ChEBI" id="CHEBI:15377"/>
        <dbReference type="ChEBI" id="CHEBI:15378"/>
        <dbReference type="ChEBI" id="CHEBI:29985"/>
        <dbReference type="ChEBI" id="CHEBI:30616"/>
        <dbReference type="ChEBI" id="CHEBI:43474"/>
        <dbReference type="ChEBI" id="CHEBI:58359"/>
        <dbReference type="ChEBI" id="CHEBI:78520"/>
        <dbReference type="ChEBI" id="CHEBI:78521"/>
        <dbReference type="ChEBI" id="CHEBI:456216"/>
        <dbReference type="EC" id="6.3.5.7"/>
    </reaction>
</comment>
<evidence type="ECO:0000256" key="1">
    <source>
        <dbReference type="ARBA" id="ARBA00008069"/>
    </source>
</evidence>
<dbReference type="GO" id="GO:0005524">
    <property type="term" value="F:ATP binding"/>
    <property type="evidence" value="ECO:0007669"/>
    <property type="project" value="UniProtKB-KW"/>
</dbReference>
<keyword evidence="6" id="KW-0648">Protein biosynthesis</keyword>
<evidence type="ECO:0000256" key="8">
    <source>
        <dbReference type="SAM" id="MobiDB-lite"/>
    </source>
</evidence>
<keyword evidence="4" id="KW-0547">Nucleotide-binding</keyword>
<feature type="region of interest" description="Disordered" evidence="8">
    <location>
        <begin position="1"/>
        <end position="26"/>
    </location>
</feature>
<sequence>ISEKDSVQKLAEQSGKRIRDGRKRSPLDGIPIAIKDNFCTSELKTTCASTMLKDFQPPFNATVVELLINAGAIILGKTNMDEFGMGSETIHSHFGETRNPYNTQDLKNGARIAGGSSGGSAASVASGMCFAALGSDTGGSVRLPASYCGVVGFKPSYGRCSRWGLVAYANSLDTVGILARTVEDTRLLYNVLFTYDEKDTTSIPSEIFQQDSHVPICTDSLNNIRVGVPERISVFYCFNGVVKLTGKLLMVVINGYFNRSFDEPVSYFVSELDTTIVTLWKKAIDYLNHRGATIIPVSCPSTQYALPAYYILAPAEASSNLARYDGIRYGSRCDNVTETDETLYAATRDEGFGEEVKRRIILGTYTLTEGSYSDCFLQAQKVRQLIKKDFDAIFAKANPLNGLQHTDKAPDGVDVLITPVTISTAPKITEVTNVERRNAVEAYVNDVMTIPASLAGIPAISIPFGISPKDGYPIGLQLLAQYGDEQRLLHVASVLEEGSDINT</sequence>
<dbReference type="Proteomes" id="UP000789572">
    <property type="component" value="Unassembled WGS sequence"/>
</dbReference>
<dbReference type="InterPro" id="IPR023631">
    <property type="entry name" value="Amidase_dom"/>
</dbReference>
<dbReference type="AlphaFoldDB" id="A0A9N8WMS0"/>
<reference evidence="10" key="1">
    <citation type="submission" date="2021-06" db="EMBL/GenBank/DDBJ databases">
        <authorList>
            <person name="Kallberg Y."/>
            <person name="Tangrot J."/>
            <person name="Rosling A."/>
        </authorList>
    </citation>
    <scope>NUCLEOTIDE SEQUENCE</scope>
    <source>
        <strain evidence="10">IA702</strain>
    </source>
</reference>
<organism evidence="10 11">
    <name type="scientific">Paraglomus occultum</name>
    <dbReference type="NCBI Taxonomy" id="144539"/>
    <lineage>
        <taxon>Eukaryota</taxon>
        <taxon>Fungi</taxon>
        <taxon>Fungi incertae sedis</taxon>
        <taxon>Mucoromycota</taxon>
        <taxon>Glomeromycotina</taxon>
        <taxon>Glomeromycetes</taxon>
        <taxon>Paraglomerales</taxon>
        <taxon>Paraglomeraceae</taxon>
        <taxon>Paraglomus</taxon>
    </lineage>
</organism>
<evidence type="ECO:0000256" key="7">
    <source>
        <dbReference type="ARBA" id="ARBA00047407"/>
    </source>
</evidence>
<gene>
    <name evidence="10" type="ORF">POCULU_LOCUS2243</name>
</gene>
<dbReference type="InterPro" id="IPR036928">
    <property type="entry name" value="AS_sf"/>
</dbReference>
<dbReference type="GO" id="GO:0030956">
    <property type="term" value="C:glutamyl-tRNA(Gln) amidotransferase complex"/>
    <property type="evidence" value="ECO:0007669"/>
    <property type="project" value="InterPro"/>
</dbReference>
<accession>A0A9N8WMS0</accession>
<evidence type="ECO:0000256" key="6">
    <source>
        <dbReference type="ARBA" id="ARBA00022917"/>
    </source>
</evidence>
<keyword evidence="11" id="KW-1185">Reference proteome</keyword>
<dbReference type="GO" id="GO:0032543">
    <property type="term" value="P:mitochondrial translation"/>
    <property type="evidence" value="ECO:0007669"/>
    <property type="project" value="TreeGrafter"/>
</dbReference>
<dbReference type="PROSITE" id="PS00571">
    <property type="entry name" value="AMIDASES"/>
    <property type="match status" value="1"/>
</dbReference>
<dbReference type="GO" id="GO:0070681">
    <property type="term" value="P:glutaminyl-tRNAGln biosynthesis via transamidation"/>
    <property type="evidence" value="ECO:0007669"/>
    <property type="project" value="TreeGrafter"/>
</dbReference>
<feature type="compositionally biased region" description="Basic and acidic residues" evidence="8">
    <location>
        <begin position="14"/>
        <end position="26"/>
    </location>
</feature>
<dbReference type="OrthoDB" id="421993at2759"/>
<evidence type="ECO:0000256" key="2">
    <source>
        <dbReference type="ARBA" id="ARBA00012739"/>
    </source>
</evidence>
<feature type="domain" description="Amidase" evidence="9">
    <location>
        <begin position="269"/>
        <end position="489"/>
    </location>
</feature>
<evidence type="ECO:0000313" key="10">
    <source>
        <dbReference type="EMBL" id="CAG8494385.1"/>
    </source>
</evidence>
<dbReference type="InterPro" id="IPR000120">
    <property type="entry name" value="Amidase"/>
</dbReference>
<keyword evidence="3" id="KW-0436">Ligase</keyword>
<dbReference type="InterPro" id="IPR020556">
    <property type="entry name" value="Amidase_CS"/>
</dbReference>
<keyword evidence="5" id="KW-0067">ATP-binding</keyword>
<dbReference type="SUPFAM" id="SSF75304">
    <property type="entry name" value="Amidase signature (AS) enzymes"/>
    <property type="match status" value="1"/>
</dbReference>
<dbReference type="EC" id="6.3.5.7" evidence="2"/>
<dbReference type="PANTHER" id="PTHR11895:SF7">
    <property type="entry name" value="GLUTAMYL-TRNA(GLN) AMIDOTRANSFERASE SUBUNIT A, MITOCHONDRIAL"/>
    <property type="match status" value="1"/>
</dbReference>
<comment type="similarity">
    <text evidence="1">Belongs to the amidase family. GatA subfamily.</text>
</comment>
<feature type="domain" description="Amidase" evidence="9">
    <location>
        <begin position="5"/>
        <end position="235"/>
    </location>
</feature>
<dbReference type="InterPro" id="IPR004412">
    <property type="entry name" value="GatA"/>
</dbReference>
<evidence type="ECO:0000256" key="5">
    <source>
        <dbReference type="ARBA" id="ARBA00022840"/>
    </source>
</evidence>
<protein>
    <recommendedName>
        <fullName evidence="2">glutaminyl-tRNA synthase (glutamine-hydrolyzing)</fullName>
        <ecNumber evidence="2">6.3.5.7</ecNumber>
    </recommendedName>
</protein>
<dbReference type="PANTHER" id="PTHR11895">
    <property type="entry name" value="TRANSAMIDASE"/>
    <property type="match status" value="1"/>
</dbReference>